<evidence type="ECO:0000256" key="1">
    <source>
        <dbReference type="SAM" id="MobiDB-lite"/>
    </source>
</evidence>
<comment type="caution">
    <text evidence="2">The sequence shown here is derived from an EMBL/GenBank/DDBJ whole genome shotgun (WGS) entry which is preliminary data.</text>
</comment>
<dbReference type="EMBL" id="NAJO01000004">
    <property type="protein sequence ID" value="OQO12786.1"/>
    <property type="molecule type" value="Genomic_DNA"/>
</dbReference>
<evidence type="ECO:0000313" key="2">
    <source>
        <dbReference type="EMBL" id="OQO12786.1"/>
    </source>
</evidence>
<reference evidence="3" key="1">
    <citation type="submission" date="2017-03" db="EMBL/GenBank/DDBJ databases">
        <title>Genomes of endolithic fungi from Antarctica.</title>
        <authorList>
            <person name="Coleine C."/>
            <person name="Masonjones S."/>
            <person name="Stajich J.E."/>
        </authorList>
    </citation>
    <scope>NUCLEOTIDE SEQUENCE [LARGE SCALE GENOMIC DNA]</scope>
    <source>
        <strain evidence="3">CCFEE 5527</strain>
    </source>
</reference>
<feature type="region of interest" description="Disordered" evidence="1">
    <location>
        <begin position="51"/>
        <end position="81"/>
    </location>
</feature>
<organism evidence="2 3">
    <name type="scientific">Cryoendolithus antarcticus</name>
    <dbReference type="NCBI Taxonomy" id="1507870"/>
    <lineage>
        <taxon>Eukaryota</taxon>
        <taxon>Fungi</taxon>
        <taxon>Dikarya</taxon>
        <taxon>Ascomycota</taxon>
        <taxon>Pezizomycotina</taxon>
        <taxon>Dothideomycetes</taxon>
        <taxon>Dothideomycetidae</taxon>
        <taxon>Cladosporiales</taxon>
        <taxon>Cladosporiaceae</taxon>
        <taxon>Cryoendolithus</taxon>
    </lineage>
</organism>
<dbReference type="OrthoDB" id="5336357at2759"/>
<keyword evidence="3" id="KW-1185">Reference proteome</keyword>
<dbReference type="InParanoid" id="A0A1V8TN35"/>
<accession>A0A1V8TN35</accession>
<dbReference type="STRING" id="1507870.A0A1V8TN35"/>
<gene>
    <name evidence="2" type="ORF">B0A48_02250</name>
</gene>
<proteinExistence type="predicted"/>
<evidence type="ECO:0000313" key="3">
    <source>
        <dbReference type="Proteomes" id="UP000192596"/>
    </source>
</evidence>
<feature type="compositionally biased region" description="Low complexity" evidence="1">
    <location>
        <begin position="13"/>
        <end position="28"/>
    </location>
</feature>
<sequence>MAIKRKRSSPVLSSPSPYTSTASSGGSPIPSFYTHSKPVAALYAKPTWSWPTYLDEPRHLPSRTRKRHRDDRPDEEDVYTH</sequence>
<feature type="compositionally biased region" description="Basic residues" evidence="1">
    <location>
        <begin position="60"/>
        <end position="69"/>
    </location>
</feature>
<name>A0A1V8TN35_9PEZI</name>
<dbReference type="AlphaFoldDB" id="A0A1V8TN35"/>
<dbReference type="Proteomes" id="UP000192596">
    <property type="component" value="Unassembled WGS sequence"/>
</dbReference>
<feature type="region of interest" description="Disordered" evidence="1">
    <location>
        <begin position="1"/>
        <end position="31"/>
    </location>
</feature>
<protein>
    <submittedName>
        <fullName evidence="2">Uncharacterized protein</fullName>
    </submittedName>
</protein>